<evidence type="ECO:0000259" key="5">
    <source>
        <dbReference type="Pfam" id="PF04542"/>
    </source>
</evidence>
<evidence type="ECO:0000313" key="7">
    <source>
        <dbReference type="EMBL" id="AJI23807.1"/>
    </source>
</evidence>
<feature type="domain" description="RNA polymerase sigma factor 70 region 4 type 2" evidence="6">
    <location>
        <begin position="106"/>
        <end position="154"/>
    </location>
</feature>
<evidence type="ECO:0000256" key="1">
    <source>
        <dbReference type="ARBA" id="ARBA00010641"/>
    </source>
</evidence>
<feature type="domain" description="RNA polymerase sigma-70 region 2" evidence="5">
    <location>
        <begin position="15"/>
        <end position="81"/>
    </location>
</feature>
<accession>A0A0B6ARN8</accession>
<organism evidence="7 8">
    <name type="scientific">Priestia megaterium (strain ATCC 14581 / DSM 32 / CCUG 1817 / JCM 2506 / NBRC 15308 / NCIMB 9376 / NCTC 10342 / NRRL B-14308 / VKM B-512 / Ford 19)</name>
    <name type="common">Bacillus megaterium</name>
    <dbReference type="NCBI Taxonomy" id="1348623"/>
    <lineage>
        <taxon>Bacteria</taxon>
        <taxon>Bacillati</taxon>
        <taxon>Bacillota</taxon>
        <taxon>Bacilli</taxon>
        <taxon>Bacillales</taxon>
        <taxon>Bacillaceae</taxon>
        <taxon>Priestia</taxon>
    </lineage>
</organism>
<dbReference type="AlphaFoldDB" id="A0A0B6ARN8"/>
<keyword evidence="3" id="KW-0731">Sigma factor</keyword>
<dbReference type="PANTHER" id="PTHR43133:SF60">
    <property type="entry name" value="RNA POLYMERASE SIGMA FACTOR SIGV"/>
    <property type="match status" value="1"/>
</dbReference>
<dbReference type="SUPFAM" id="SSF88946">
    <property type="entry name" value="Sigma2 domain of RNA polymerase sigma factors"/>
    <property type="match status" value="1"/>
</dbReference>
<dbReference type="InterPro" id="IPR013249">
    <property type="entry name" value="RNA_pol_sigma70_r4_t2"/>
</dbReference>
<dbReference type="InterPro" id="IPR013324">
    <property type="entry name" value="RNA_pol_sigma_r3/r4-like"/>
</dbReference>
<evidence type="ECO:0000256" key="4">
    <source>
        <dbReference type="ARBA" id="ARBA00023163"/>
    </source>
</evidence>
<evidence type="ECO:0000256" key="2">
    <source>
        <dbReference type="ARBA" id="ARBA00023015"/>
    </source>
</evidence>
<dbReference type="InterPro" id="IPR039425">
    <property type="entry name" value="RNA_pol_sigma-70-like"/>
</dbReference>
<dbReference type="InterPro" id="IPR013325">
    <property type="entry name" value="RNA_pol_sigma_r2"/>
</dbReference>
<evidence type="ECO:0000259" key="6">
    <source>
        <dbReference type="Pfam" id="PF08281"/>
    </source>
</evidence>
<sequence>MMKKHDAHQMLVACITEHKADFYRLAFSYVKNQEDALDIMQESIKKALISIDNIKDIQSIKSWLYKIVVRTAIDFLRKHKRLTLMDDEALEYLSSGREDQYEDIDLKQAMDQLPVKYKTIIILRFFEDLKMDEIAEIIEENVNTVKTKLYRGLNLLRITMTEEDLEQ</sequence>
<evidence type="ECO:0000256" key="3">
    <source>
        <dbReference type="ARBA" id="ARBA00023082"/>
    </source>
</evidence>
<dbReference type="KEGG" id="bmeg:BG04_810"/>
<dbReference type="NCBIfam" id="TIGR02937">
    <property type="entry name" value="sigma70-ECF"/>
    <property type="match status" value="1"/>
</dbReference>
<dbReference type="PANTHER" id="PTHR43133">
    <property type="entry name" value="RNA POLYMERASE ECF-TYPE SIGMA FACTO"/>
    <property type="match status" value="1"/>
</dbReference>
<dbReference type="Gene3D" id="1.10.10.10">
    <property type="entry name" value="Winged helix-like DNA-binding domain superfamily/Winged helix DNA-binding domain"/>
    <property type="match status" value="1"/>
</dbReference>
<dbReference type="InterPro" id="IPR007627">
    <property type="entry name" value="RNA_pol_sigma70_r2"/>
</dbReference>
<protein>
    <submittedName>
        <fullName evidence="7">RNA polymerase sigma factor sigV</fullName>
    </submittedName>
</protein>
<comment type="similarity">
    <text evidence="1">Belongs to the sigma-70 factor family. ECF subfamily.</text>
</comment>
<dbReference type="CDD" id="cd06171">
    <property type="entry name" value="Sigma70_r4"/>
    <property type="match status" value="1"/>
</dbReference>
<dbReference type="GO" id="GO:0003677">
    <property type="term" value="F:DNA binding"/>
    <property type="evidence" value="ECO:0007669"/>
    <property type="project" value="InterPro"/>
</dbReference>
<evidence type="ECO:0000313" key="8">
    <source>
        <dbReference type="Proteomes" id="UP000031829"/>
    </source>
</evidence>
<dbReference type="HOGENOM" id="CLU_047691_3_1_9"/>
<dbReference type="InterPro" id="IPR036388">
    <property type="entry name" value="WH-like_DNA-bd_sf"/>
</dbReference>
<dbReference type="SUPFAM" id="SSF88659">
    <property type="entry name" value="Sigma3 and sigma4 domains of RNA polymerase sigma factors"/>
    <property type="match status" value="1"/>
</dbReference>
<dbReference type="GO" id="GO:0016987">
    <property type="term" value="F:sigma factor activity"/>
    <property type="evidence" value="ECO:0007669"/>
    <property type="project" value="UniProtKB-KW"/>
</dbReference>
<dbReference type="Gene3D" id="1.10.1740.10">
    <property type="match status" value="1"/>
</dbReference>
<gene>
    <name evidence="7" type="primary">sigV</name>
    <name evidence="7" type="ORF">BG04_810</name>
</gene>
<reference evidence="7 8" key="1">
    <citation type="journal article" date="2015" name="Genome Announc.">
        <title>Complete genome sequences for 35 biothreat assay-relevant bacillus species.</title>
        <authorList>
            <person name="Johnson S.L."/>
            <person name="Daligault H.E."/>
            <person name="Davenport K.W."/>
            <person name="Jaissle J."/>
            <person name="Frey K.G."/>
            <person name="Ladner J.T."/>
            <person name="Broomall S.M."/>
            <person name="Bishop-Lilly K.A."/>
            <person name="Bruce D.C."/>
            <person name="Gibbons H.S."/>
            <person name="Coyne S.R."/>
            <person name="Lo C.C."/>
            <person name="Meincke L."/>
            <person name="Munk A.C."/>
            <person name="Koroleva G.I."/>
            <person name="Rosenzweig C.N."/>
            <person name="Palacios G.F."/>
            <person name="Redden C.L."/>
            <person name="Minogue T.D."/>
            <person name="Chain P.S."/>
        </authorList>
    </citation>
    <scope>NUCLEOTIDE SEQUENCE [LARGE SCALE GENOMIC DNA]</scope>
    <source>
        <strain evidence="8">ATCC 14581 / DSM 32 / JCM 2506 / NBRC 15308 / NCIMB 9376 / NCTC 10342 / NRRL B-14308 / VKM B-512</strain>
    </source>
</reference>
<dbReference type="GO" id="GO:0006352">
    <property type="term" value="P:DNA-templated transcription initiation"/>
    <property type="evidence" value="ECO:0007669"/>
    <property type="project" value="InterPro"/>
</dbReference>
<dbReference type="EMBL" id="CP009920">
    <property type="protein sequence ID" value="AJI23807.1"/>
    <property type="molecule type" value="Genomic_DNA"/>
</dbReference>
<keyword evidence="2" id="KW-0805">Transcription regulation</keyword>
<proteinExistence type="inferred from homology"/>
<name>A0A0B6ARN8_PRIM2</name>
<dbReference type="Proteomes" id="UP000031829">
    <property type="component" value="Chromosome"/>
</dbReference>
<keyword evidence="4" id="KW-0804">Transcription</keyword>
<dbReference type="Pfam" id="PF04542">
    <property type="entry name" value="Sigma70_r2"/>
    <property type="match status" value="1"/>
</dbReference>
<dbReference type="Pfam" id="PF08281">
    <property type="entry name" value="Sigma70_r4_2"/>
    <property type="match status" value="1"/>
</dbReference>
<dbReference type="InterPro" id="IPR014284">
    <property type="entry name" value="RNA_pol_sigma-70_dom"/>
</dbReference>